<accession>A0A3M7TF11</accession>
<dbReference type="Gene3D" id="3.40.50.1110">
    <property type="entry name" value="SGNH hydrolase"/>
    <property type="match status" value="1"/>
</dbReference>
<reference evidence="1 2" key="1">
    <citation type="submission" date="2018-08" db="EMBL/GenBank/DDBJ databases">
        <title>Chryseobacterium nematophagum: a novel matrix digesting pathogen of nematodes.</title>
        <authorList>
            <person name="Page A."/>
            <person name="Roberts M."/>
            <person name="Felix M.-A."/>
            <person name="Weir W."/>
        </authorList>
    </citation>
    <scope>NUCLEOTIDE SEQUENCE [LARGE SCALE GENOMIC DNA]</scope>
    <source>
        <strain evidence="1 2">JUb129</strain>
    </source>
</reference>
<proteinExistence type="predicted"/>
<dbReference type="OrthoDB" id="1080860at2"/>
<protein>
    <recommendedName>
        <fullName evidence="3">SGNH hydrolase-type esterase domain-containing protein</fullName>
    </recommendedName>
</protein>
<dbReference type="Proteomes" id="UP000278775">
    <property type="component" value="Unassembled WGS sequence"/>
</dbReference>
<dbReference type="AlphaFoldDB" id="A0A3M7TF11"/>
<dbReference type="RefSeq" id="WP_122635790.1">
    <property type="nucleotide sequence ID" value="NZ_QWIU01000002.1"/>
</dbReference>
<dbReference type="EMBL" id="QWIU01000002">
    <property type="protein sequence ID" value="RNA61664.1"/>
    <property type="molecule type" value="Genomic_DNA"/>
</dbReference>
<evidence type="ECO:0000313" key="1">
    <source>
        <dbReference type="EMBL" id="RNA61664.1"/>
    </source>
</evidence>
<sequence>MVFFEQFSYSKKYTYFPTPHTKADSALTIIIGDSWASKHALDSLLHYYMKEKGISCTIISSGHPGAKTKRIYQNLFENRDYNFSSKFILEARPDFCVIVAGVNDASSQIGAKNYSFHMTQIIKTLLHYNIKPIVVSLPEFGIVELTNKRSFF</sequence>
<organism evidence="1 2">
    <name type="scientific">Chryseobacterium nematophagum</name>
    <dbReference type="NCBI Taxonomy" id="2305228"/>
    <lineage>
        <taxon>Bacteria</taxon>
        <taxon>Pseudomonadati</taxon>
        <taxon>Bacteroidota</taxon>
        <taxon>Flavobacteriia</taxon>
        <taxon>Flavobacteriales</taxon>
        <taxon>Weeksellaceae</taxon>
        <taxon>Chryseobacterium group</taxon>
        <taxon>Chryseobacterium</taxon>
    </lineage>
</organism>
<dbReference type="GO" id="GO:0016788">
    <property type="term" value="F:hydrolase activity, acting on ester bonds"/>
    <property type="evidence" value="ECO:0007669"/>
    <property type="project" value="UniProtKB-ARBA"/>
</dbReference>
<dbReference type="InterPro" id="IPR036514">
    <property type="entry name" value="SGNH_hydro_sf"/>
</dbReference>
<evidence type="ECO:0008006" key="3">
    <source>
        <dbReference type="Google" id="ProtNLM"/>
    </source>
</evidence>
<dbReference type="SUPFAM" id="SSF52266">
    <property type="entry name" value="SGNH hydrolase"/>
    <property type="match status" value="1"/>
</dbReference>
<name>A0A3M7TF11_9FLAO</name>
<gene>
    <name evidence="1" type="ORF">D1631_06850</name>
</gene>
<comment type="caution">
    <text evidence="1">The sequence shown here is derived from an EMBL/GenBank/DDBJ whole genome shotgun (WGS) entry which is preliminary data.</text>
</comment>
<evidence type="ECO:0000313" key="2">
    <source>
        <dbReference type="Proteomes" id="UP000278775"/>
    </source>
</evidence>